<dbReference type="AlphaFoldDB" id="A0A6V7NMR0"/>
<dbReference type="Gene3D" id="1.10.110.10">
    <property type="entry name" value="Plant lipid-transfer and hydrophobic proteins"/>
    <property type="match status" value="1"/>
</dbReference>
<evidence type="ECO:0000256" key="4">
    <source>
        <dbReference type="ARBA" id="ARBA00023180"/>
    </source>
</evidence>
<evidence type="ECO:0000313" key="7">
    <source>
        <dbReference type="EMBL" id="CAD1819777.1"/>
    </source>
</evidence>
<dbReference type="SUPFAM" id="SSF47699">
    <property type="entry name" value="Bifunctional inhibitor/lipid-transfer protein/seed storage 2S albumin"/>
    <property type="match status" value="1"/>
</dbReference>
<dbReference type="CDD" id="cd00010">
    <property type="entry name" value="AAI_LTSS"/>
    <property type="match status" value="1"/>
</dbReference>
<dbReference type="EMBL" id="LR862139">
    <property type="protein sequence ID" value="CAD1819777.1"/>
    <property type="molecule type" value="Genomic_DNA"/>
</dbReference>
<evidence type="ECO:0000259" key="6">
    <source>
        <dbReference type="Pfam" id="PF00234"/>
    </source>
</evidence>
<accession>A0A6V7NMR0</accession>
<evidence type="ECO:0000256" key="2">
    <source>
        <dbReference type="ARBA" id="ARBA00022729"/>
    </source>
</evidence>
<keyword evidence="3" id="KW-1015">Disulfide bond</keyword>
<feature type="signal peptide" evidence="5">
    <location>
        <begin position="1"/>
        <end position="25"/>
    </location>
</feature>
<sequence length="153" mass="16085">MVPSVLMITVALATVALLLANCASAQSSCAAVIAGLAPCLDFLTGNTSTPSSSCCSMLAGSVRSQPPTSSPGMTICETRALKLPGACEVQTPLLVTSHCKIFHNRRRDQPDTVGTSNTVDPDQLCTGDPIHTVGPEEHHTAVDIINPDRYIRR</sequence>
<evidence type="ECO:0000256" key="1">
    <source>
        <dbReference type="ARBA" id="ARBA00009748"/>
    </source>
</evidence>
<dbReference type="PANTHER" id="PTHR33044">
    <property type="entry name" value="BIFUNCTIONAL INHIBITOR/LIPID-TRANSFER PROTEIN/SEED STORAGE 2S ALBUMIN SUPERFAMILY PROTEIN-RELATED"/>
    <property type="match status" value="1"/>
</dbReference>
<feature type="domain" description="Bifunctional inhibitor/plant lipid transfer protein/seed storage helical" evidence="6">
    <location>
        <begin position="29"/>
        <end position="93"/>
    </location>
</feature>
<evidence type="ECO:0000256" key="5">
    <source>
        <dbReference type="SAM" id="SignalP"/>
    </source>
</evidence>
<reference evidence="7" key="1">
    <citation type="submission" date="2020-07" db="EMBL/GenBank/DDBJ databases">
        <authorList>
            <person name="Lin J."/>
        </authorList>
    </citation>
    <scope>NUCLEOTIDE SEQUENCE</scope>
</reference>
<gene>
    <name evidence="7" type="ORF">CB5_LOCUS2988</name>
</gene>
<dbReference type="InterPro" id="IPR016140">
    <property type="entry name" value="Bifunc_inhib/LTP/seed_store"/>
</dbReference>
<comment type="similarity">
    <text evidence="1">Belongs to the plant LTP family.</text>
</comment>
<feature type="chain" id="PRO_5028292976" description="Bifunctional inhibitor/plant lipid transfer protein/seed storage helical domain-containing protein" evidence="5">
    <location>
        <begin position="26"/>
        <end position="153"/>
    </location>
</feature>
<organism evidence="7">
    <name type="scientific">Ananas comosus var. bracteatus</name>
    <name type="common">red pineapple</name>
    <dbReference type="NCBI Taxonomy" id="296719"/>
    <lineage>
        <taxon>Eukaryota</taxon>
        <taxon>Viridiplantae</taxon>
        <taxon>Streptophyta</taxon>
        <taxon>Embryophyta</taxon>
        <taxon>Tracheophyta</taxon>
        <taxon>Spermatophyta</taxon>
        <taxon>Magnoliopsida</taxon>
        <taxon>Liliopsida</taxon>
        <taxon>Poales</taxon>
        <taxon>Bromeliaceae</taxon>
        <taxon>Bromelioideae</taxon>
        <taxon>Ananas</taxon>
    </lineage>
</organism>
<proteinExistence type="inferred from homology"/>
<dbReference type="InterPro" id="IPR036312">
    <property type="entry name" value="Bifun_inhib/LTP/seed_sf"/>
</dbReference>
<dbReference type="InterPro" id="IPR043325">
    <property type="entry name" value="LTSS"/>
</dbReference>
<keyword evidence="4" id="KW-0325">Glycoprotein</keyword>
<evidence type="ECO:0000256" key="3">
    <source>
        <dbReference type="ARBA" id="ARBA00023157"/>
    </source>
</evidence>
<dbReference type="Pfam" id="PF00234">
    <property type="entry name" value="Tryp_alpha_amyl"/>
    <property type="match status" value="1"/>
</dbReference>
<name>A0A6V7NMR0_ANACO</name>
<protein>
    <recommendedName>
        <fullName evidence="6">Bifunctional inhibitor/plant lipid transfer protein/seed storage helical domain-containing protein</fullName>
    </recommendedName>
</protein>
<keyword evidence="2 5" id="KW-0732">Signal</keyword>